<dbReference type="AlphaFoldDB" id="A0A0P0C5X6"/>
<dbReference type="InterPro" id="IPR011008">
    <property type="entry name" value="Dimeric_a/b-barrel"/>
</dbReference>
<dbReference type="STRING" id="512763.DC20_06560"/>
<evidence type="ECO:0000256" key="1">
    <source>
        <dbReference type="ARBA" id="ARBA00007689"/>
    </source>
</evidence>
<dbReference type="PATRIC" id="fig|512763.3.peg.1451"/>
<dbReference type="Pfam" id="PF03795">
    <property type="entry name" value="YCII"/>
    <property type="match status" value="1"/>
</dbReference>
<keyword evidence="4" id="KW-1185">Reference proteome</keyword>
<dbReference type="RefSeq" id="WP_062543098.1">
    <property type="nucleotide sequence ID" value="NZ_CP012643.1"/>
</dbReference>
<organism evidence="3 4">
    <name type="scientific">Rufibacter tibetensis</name>
    <dbReference type="NCBI Taxonomy" id="512763"/>
    <lineage>
        <taxon>Bacteria</taxon>
        <taxon>Pseudomonadati</taxon>
        <taxon>Bacteroidota</taxon>
        <taxon>Cytophagia</taxon>
        <taxon>Cytophagales</taxon>
        <taxon>Hymenobacteraceae</taxon>
        <taxon>Rufibacter</taxon>
    </lineage>
</organism>
<evidence type="ECO:0000259" key="2">
    <source>
        <dbReference type="Pfam" id="PF03795"/>
    </source>
</evidence>
<name>A0A0P0C5X6_9BACT</name>
<dbReference type="KEGG" id="rti:DC20_06560"/>
<proteinExistence type="inferred from homology"/>
<dbReference type="SUPFAM" id="SSF54909">
    <property type="entry name" value="Dimeric alpha+beta barrel"/>
    <property type="match status" value="1"/>
</dbReference>
<evidence type="ECO:0000313" key="4">
    <source>
        <dbReference type="Proteomes" id="UP000061382"/>
    </source>
</evidence>
<comment type="similarity">
    <text evidence="1">Belongs to the YciI family.</text>
</comment>
<sequence>MKEFSLLFRMDITSEEAQPSPELLQTYLAQWSTWISKLSNQEVLAPGGNHFSREGKVLRSNNEITDGPYTAQQQSVAGYILVYAQDLEAASVLASECPILQGENTSVEVREIAVPGKL</sequence>
<gene>
    <name evidence="3" type="ORF">DC20_06560</name>
</gene>
<protein>
    <recommendedName>
        <fullName evidence="2">YCII-related domain-containing protein</fullName>
    </recommendedName>
</protein>
<reference evidence="3 4" key="1">
    <citation type="submission" date="2015-08" db="EMBL/GenBank/DDBJ databases">
        <title>Complete genome sequence of Rufibacter tibetensis strain 1351t, a radiation-resistant bacterium from tibet plateau.</title>
        <authorList>
            <person name="Dai J."/>
        </authorList>
    </citation>
    <scope>NUCLEOTIDE SEQUENCE [LARGE SCALE GENOMIC DNA]</scope>
    <source>
        <strain evidence="3 4">1351</strain>
    </source>
</reference>
<dbReference type="EMBL" id="CP012643">
    <property type="protein sequence ID" value="ALI98691.1"/>
    <property type="molecule type" value="Genomic_DNA"/>
</dbReference>
<dbReference type="OrthoDB" id="7782105at2"/>
<feature type="domain" description="YCII-related" evidence="2">
    <location>
        <begin position="23"/>
        <end position="112"/>
    </location>
</feature>
<dbReference type="Proteomes" id="UP000061382">
    <property type="component" value="Chromosome"/>
</dbReference>
<accession>A0A0P0C5X6</accession>
<dbReference type="InterPro" id="IPR005545">
    <property type="entry name" value="YCII"/>
</dbReference>
<evidence type="ECO:0000313" key="3">
    <source>
        <dbReference type="EMBL" id="ALI98691.1"/>
    </source>
</evidence>
<dbReference type="Gene3D" id="3.30.70.1060">
    <property type="entry name" value="Dimeric alpha+beta barrel"/>
    <property type="match status" value="1"/>
</dbReference>